<dbReference type="Pfam" id="PF23914">
    <property type="entry name" value="TPR_CcmH_CycH"/>
    <property type="match status" value="1"/>
</dbReference>
<keyword evidence="1" id="KW-0802">TPR repeat</keyword>
<dbReference type="AlphaFoldDB" id="A0A3L7DSG5"/>
<dbReference type="PANTHER" id="PTHR12558">
    <property type="entry name" value="CELL DIVISION CYCLE 16,23,27"/>
    <property type="match status" value="1"/>
</dbReference>
<dbReference type="EMBL" id="QRAN01000029">
    <property type="protein sequence ID" value="RLQ20374.1"/>
    <property type="molecule type" value="Genomic_DNA"/>
</dbReference>
<name>A0A3L7DSG5_9GAMM</name>
<evidence type="ECO:0000313" key="3">
    <source>
        <dbReference type="EMBL" id="RLQ20374.1"/>
    </source>
</evidence>
<comment type="caution">
    <text evidence="3">The sequence shown here is derived from an EMBL/GenBank/DDBJ whole genome shotgun (WGS) entry which is preliminary data.</text>
</comment>
<proteinExistence type="predicted"/>
<accession>A0A3L7DSG5</accession>
<dbReference type="PANTHER" id="PTHR12558:SF13">
    <property type="entry name" value="CELL DIVISION CYCLE PROTEIN 27 HOMOLOG"/>
    <property type="match status" value="1"/>
</dbReference>
<dbReference type="Proteomes" id="UP000265509">
    <property type="component" value="Unassembled WGS sequence"/>
</dbReference>
<sequence>MGAEARDNKLNGVPMRNILLGWMLIALIACGGSESAEQYISSAREHLTSADYNAATIELKNALRLDANAAEARWLLGKLYLDQGDFPSAEKELQRAQALGWQLDDIYPALAQAWLAQGKFDDVLGLDDKTLAPIPAADLLASQALAELARGNVEEAGKKVALALANNPSSIPARLAEARLFASQGDATGSLIVLEEILESDSSNVDAWRLKGDVLMQLQELQAAREAYTETIKHARLALSDRVKRALINIQLQDYAAAQSDVDELLRVAPQNPVANYVQGLLHYQNKDYPGAVTALSLAEPVANQYPLVLFYLASAHLIEGNADRALQFARRFVSQVPDNIAGRKLLATLNLQQREPRQARETIQPVLDANPEDVEALNIMANALLLEGQTDQGMDLLARIAALQPDSPVAQMRLGAGLMLSGKGDEASGHLETALDINPEFQQADILLVLNQLQKQDYEGAIEAARAYQRRHIGEVAPYNVLGRVYMAAGQSDQAREAFDKALRFEPGDPSAHLSLAEMALAEGDNKAARQHYQNILEHHAYNLPTLLALAALEAREKNEEAMVRWLTWAIDKHPSVLQPRLMLARYYLGSGKTAQVTPLFADLDELQRRSRPVLELTAMAQLSGKEHDIARASLEQLIATNPETAHYHYLLAVAAGRSGDQDKAQRELREAYRLDNKHIPTVVALARLALAEQRPEDFDQHLQALQQLAPGAAEVLRLSAIAALRAEDTGGAVQLATRAFETAPSTQTLLELVSYQKRAGKAEAAMQLMQQWVDDHPDDVAARLALGNDLQLANDVPAAQKQFLAVVERAPANVMALNNLAWNLRQDEPAQALEYIRRAARAAPERPEVLDTLAVIEHLNGENRAAYRNIERALIGAPENPSMRYHKAMIGASLGEKHQAIALLEELLVEGAPDFPEREEAAQLLKRLQG</sequence>
<reference evidence="3 4" key="1">
    <citation type="submission" date="2018-07" db="EMBL/GenBank/DDBJ databases">
        <title>Halioglobus sp. genome submission.</title>
        <authorList>
            <person name="Ye M.-Q."/>
            <person name="Du Z.-J."/>
        </authorList>
    </citation>
    <scope>NUCLEOTIDE SEQUENCE [LARGE SCALE GENOMIC DNA]</scope>
    <source>
        <strain evidence="3 4">U0301</strain>
    </source>
</reference>
<dbReference type="InterPro" id="IPR011990">
    <property type="entry name" value="TPR-like_helical_dom_sf"/>
</dbReference>
<gene>
    <name evidence="3" type="primary">prsT</name>
    <name evidence="3" type="ORF">DWB85_17920</name>
</gene>
<dbReference type="SMART" id="SM00028">
    <property type="entry name" value="TPR"/>
    <property type="match status" value="17"/>
</dbReference>
<dbReference type="PROSITE" id="PS51257">
    <property type="entry name" value="PROKAR_LIPOPROTEIN"/>
    <property type="match status" value="1"/>
</dbReference>
<dbReference type="InterPro" id="IPR019734">
    <property type="entry name" value="TPR_rpt"/>
</dbReference>
<feature type="domain" description="Cytochrome c-type biogenesis protein H TPR" evidence="2">
    <location>
        <begin position="482"/>
        <end position="567"/>
    </location>
</feature>
<dbReference type="InterPro" id="IPR014266">
    <property type="entry name" value="PEP-CTERM_TPR_PrsT"/>
</dbReference>
<keyword evidence="4" id="KW-1185">Reference proteome</keyword>
<dbReference type="Pfam" id="PF14559">
    <property type="entry name" value="TPR_19"/>
    <property type="match status" value="2"/>
</dbReference>
<feature type="repeat" description="TPR" evidence="1">
    <location>
        <begin position="477"/>
        <end position="510"/>
    </location>
</feature>
<protein>
    <submittedName>
        <fullName evidence="3">PEP-CTERM system TPR-repeat protein PrsT</fullName>
    </submittedName>
</protein>
<evidence type="ECO:0000256" key="1">
    <source>
        <dbReference type="PROSITE-ProRule" id="PRU00339"/>
    </source>
</evidence>
<dbReference type="PROSITE" id="PS50293">
    <property type="entry name" value="TPR_REGION"/>
    <property type="match status" value="1"/>
</dbReference>
<dbReference type="OrthoDB" id="5959200at2"/>
<dbReference type="SUPFAM" id="SSF48452">
    <property type="entry name" value="TPR-like"/>
    <property type="match status" value="3"/>
</dbReference>
<dbReference type="PROSITE" id="PS50005">
    <property type="entry name" value="TPR"/>
    <property type="match status" value="1"/>
</dbReference>
<evidence type="ECO:0000313" key="4">
    <source>
        <dbReference type="Proteomes" id="UP000265509"/>
    </source>
</evidence>
<organism evidence="3 4">
    <name type="scientific">Seongchinamella sediminis</name>
    <dbReference type="NCBI Taxonomy" id="2283635"/>
    <lineage>
        <taxon>Bacteria</taxon>
        <taxon>Pseudomonadati</taxon>
        <taxon>Pseudomonadota</taxon>
        <taxon>Gammaproteobacteria</taxon>
        <taxon>Cellvibrionales</taxon>
        <taxon>Halieaceae</taxon>
        <taxon>Seongchinamella</taxon>
    </lineage>
</organism>
<dbReference type="Pfam" id="PF13432">
    <property type="entry name" value="TPR_16"/>
    <property type="match status" value="5"/>
</dbReference>
<dbReference type="InterPro" id="IPR056413">
    <property type="entry name" value="TPR_CcmH_CycH"/>
</dbReference>
<evidence type="ECO:0000259" key="2">
    <source>
        <dbReference type="Pfam" id="PF23914"/>
    </source>
</evidence>
<dbReference type="Gene3D" id="1.25.40.10">
    <property type="entry name" value="Tetratricopeptide repeat domain"/>
    <property type="match status" value="4"/>
</dbReference>
<dbReference type="NCBIfam" id="TIGR02917">
    <property type="entry name" value="PEP_TPR_lipo"/>
    <property type="match status" value="1"/>
</dbReference>